<dbReference type="AlphaFoldDB" id="A0A2S8A7W9"/>
<keyword evidence="4" id="KW-0808">Transferase</keyword>
<proteinExistence type="predicted"/>
<evidence type="ECO:0000259" key="9">
    <source>
        <dbReference type="Pfam" id="PF13231"/>
    </source>
</evidence>
<dbReference type="OrthoDB" id="9813729at2"/>
<dbReference type="Proteomes" id="UP000238042">
    <property type="component" value="Unassembled WGS sequence"/>
</dbReference>
<keyword evidence="3" id="KW-0328">Glycosyltransferase</keyword>
<protein>
    <recommendedName>
        <fullName evidence="9">Glycosyltransferase RgtA/B/C/D-like domain-containing protein</fullName>
    </recommendedName>
</protein>
<evidence type="ECO:0000256" key="5">
    <source>
        <dbReference type="ARBA" id="ARBA00022692"/>
    </source>
</evidence>
<dbReference type="InterPro" id="IPR038731">
    <property type="entry name" value="RgtA/B/C-like"/>
</dbReference>
<dbReference type="InterPro" id="IPR050297">
    <property type="entry name" value="LipidA_mod_glycosyltrf_83"/>
</dbReference>
<evidence type="ECO:0000313" key="10">
    <source>
        <dbReference type="EMBL" id="PQL90620.1"/>
    </source>
</evidence>
<feature type="domain" description="Glycosyltransferase RgtA/B/C/D-like" evidence="9">
    <location>
        <begin position="55"/>
        <end position="208"/>
    </location>
</feature>
<evidence type="ECO:0000256" key="2">
    <source>
        <dbReference type="ARBA" id="ARBA00022475"/>
    </source>
</evidence>
<dbReference type="Pfam" id="PF13231">
    <property type="entry name" value="PMT_2"/>
    <property type="match status" value="1"/>
</dbReference>
<dbReference type="GO" id="GO:0016763">
    <property type="term" value="F:pentosyltransferase activity"/>
    <property type="evidence" value="ECO:0007669"/>
    <property type="project" value="TreeGrafter"/>
</dbReference>
<feature type="transmembrane region" description="Helical" evidence="8">
    <location>
        <begin position="105"/>
        <end position="123"/>
    </location>
</feature>
<feature type="transmembrane region" description="Helical" evidence="8">
    <location>
        <begin position="75"/>
        <end position="96"/>
    </location>
</feature>
<keyword evidence="6 8" id="KW-1133">Transmembrane helix</keyword>
<dbReference type="EMBL" id="PSZM01000046">
    <property type="protein sequence ID" value="PQL90620.1"/>
    <property type="molecule type" value="Genomic_DNA"/>
</dbReference>
<reference evidence="10 11" key="1">
    <citation type="submission" date="2018-02" db="EMBL/GenBank/DDBJ databases">
        <title>Genome sequences of Apibacter spp., gut symbionts of Asian honey bees.</title>
        <authorList>
            <person name="Kwong W.K."/>
            <person name="Steele M.I."/>
            <person name="Moran N.A."/>
        </authorList>
    </citation>
    <scope>NUCLEOTIDE SEQUENCE [LARGE SCALE GENOMIC DNA]</scope>
    <source>
        <strain evidence="11">wkB301</strain>
    </source>
</reference>
<feature type="transmembrane region" description="Helical" evidence="8">
    <location>
        <begin position="319"/>
        <end position="344"/>
    </location>
</feature>
<gene>
    <name evidence="10" type="ORF">C4S77_12150</name>
</gene>
<feature type="transmembrane region" description="Helical" evidence="8">
    <location>
        <begin position="237"/>
        <end position="254"/>
    </location>
</feature>
<feature type="transmembrane region" description="Helical" evidence="8">
    <location>
        <begin position="191"/>
        <end position="210"/>
    </location>
</feature>
<evidence type="ECO:0000256" key="3">
    <source>
        <dbReference type="ARBA" id="ARBA00022676"/>
    </source>
</evidence>
<name>A0A2S8A7W9_9FLAO</name>
<dbReference type="PANTHER" id="PTHR33908">
    <property type="entry name" value="MANNOSYLTRANSFERASE YKCB-RELATED"/>
    <property type="match status" value="1"/>
</dbReference>
<feature type="transmembrane region" description="Helical" evidence="8">
    <location>
        <begin position="294"/>
        <end position="312"/>
    </location>
</feature>
<feature type="transmembrane region" description="Helical" evidence="8">
    <location>
        <begin position="168"/>
        <end position="186"/>
    </location>
</feature>
<keyword evidence="11" id="KW-1185">Reference proteome</keyword>
<evidence type="ECO:0000313" key="11">
    <source>
        <dbReference type="Proteomes" id="UP000238042"/>
    </source>
</evidence>
<comment type="subcellular location">
    <subcellularLocation>
        <location evidence="1">Cell membrane</location>
        <topology evidence="1">Multi-pass membrane protein</topology>
    </subcellularLocation>
</comment>
<sequence>MMRLKSSVNSIQKVQFIFISILFLLNLTQALTLPLIDDEAYYWVWSKRLDFGYFDHPPMVAVFIKLGYALFPNMLGVRIVSALSNVLFYILWIYILKPKTLQENYLLLGLLGSSAIFQGLGFISTPDTPLLLFGTFFLWRWKEFLCIQNFKTTFLLALSMALTMYSKYQGIIIIVCAILPSIPILFKNKWFYLSILFSIILYSPHLYWQYISNWPSVRYHIYERTQKVVKGFLPGEWLLGILVISNPLLIYFYFKSLIIKSNFKDLLWVKSLQWVSIGSIIFFGFFSFSRKIQPQWNLVVYMALIPLCFLFYRKKISKYLLRICYFSLFLFIVIRISFLSPIIISYTPMYKIKKFVLHAEEVNRGIAVFERYQKAALFNFYTQKPSVALQIYTHRKSQYDLWNSENYLNGKNITFFGLEHTSNHFILDESNKKEYYKYISNFHSYSNISCQINFNKSYLDSAKILHLYLKWQNPYEKNFILENNSALEGGIMLTDKKSLEPKIFLPFAQSIQILHGNSDEKLFLFDLSSCAANQYRIYIVIKPCGISGKNISEGMNINISNL</sequence>
<dbReference type="GO" id="GO:0005886">
    <property type="term" value="C:plasma membrane"/>
    <property type="evidence" value="ECO:0007669"/>
    <property type="project" value="UniProtKB-SubCell"/>
</dbReference>
<dbReference type="GO" id="GO:0009103">
    <property type="term" value="P:lipopolysaccharide biosynthetic process"/>
    <property type="evidence" value="ECO:0007669"/>
    <property type="project" value="UniProtKB-ARBA"/>
</dbReference>
<comment type="caution">
    <text evidence="10">The sequence shown here is derived from an EMBL/GenBank/DDBJ whole genome shotgun (WGS) entry which is preliminary data.</text>
</comment>
<dbReference type="PANTHER" id="PTHR33908:SF11">
    <property type="entry name" value="MEMBRANE PROTEIN"/>
    <property type="match status" value="1"/>
</dbReference>
<dbReference type="RefSeq" id="WP_105247761.1">
    <property type="nucleotide sequence ID" value="NZ_PSZM01000046.1"/>
</dbReference>
<keyword evidence="2" id="KW-1003">Cell membrane</keyword>
<organism evidence="10 11">
    <name type="scientific">Apibacter adventoris</name>
    <dbReference type="NCBI Taxonomy" id="1679466"/>
    <lineage>
        <taxon>Bacteria</taxon>
        <taxon>Pseudomonadati</taxon>
        <taxon>Bacteroidota</taxon>
        <taxon>Flavobacteriia</taxon>
        <taxon>Flavobacteriales</taxon>
        <taxon>Weeksellaceae</taxon>
        <taxon>Apibacter</taxon>
    </lineage>
</organism>
<evidence type="ECO:0000256" key="4">
    <source>
        <dbReference type="ARBA" id="ARBA00022679"/>
    </source>
</evidence>
<evidence type="ECO:0000256" key="7">
    <source>
        <dbReference type="ARBA" id="ARBA00023136"/>
    </source>
</evidence>
<evidence type="ECO:0000256" key="1">
    <source>
        <dbReference type="ARBA" id="ARBA00004651"/>
    </source>
</evidence>
<accession>A0A2S8A7W9</accession>
<evidence type="ECO:0000256" key="8">
    <source>
        <dbReference type="SAM" id="Phobius"/>
    </source>
</evidence>
<evidence type="ECO:0000256" key="6">
    <source>
        <dbReference type="ARBA" id="ARBA00022989"/>
    </source>
</evidence>
<keyword evidence="5 8" id="KW-0812">Transmembrane</keyword>
<keyword evidence="7 8" id="KW-0472">Membrane</keyword>
<feature type="transmembrane region" description="Helical" evidence="8">
    <location>
        <begin position="266"/>
        <end position="288"/>
    </location>
</feature>